<gene>
    <name evidence="1" type="ORF">PXEA_LOCUS36734</name>
</gene>
<proteinExistence type="predicted"/>
<reference evidence="1" key="1">
    <citation type="submission" date="2018-11" db="EMBL/GenBank/DDBJ databases">
        <authorList>
            <consortium name="Pathogen Informatics"/>
        </authorList>
    </citation>
    <scope>NUCLEOTIDE SEQUENCE</scope>
</reference>
<organism evidence="1 2">
    <name type="scientific">Protopolystoma xenopodis</name>
    <dbReference type="NCBI Taxonomy" id="117903"/>
    <lineage>
        <taxon>Eukaryota</taxon>
        <taxon>Metazoa</taxon>
        <taxon>Spiralia</taxon>
        <taxon>Lophotrochozoa</taxon>
        <taxon>Platyhelminthes</taxon>
        <taxon>Monogenea</taxon>
        <taxon>Polyopisthocotylea</taxon>
        <taxon>Polystomatidea</taxon>
        <taxon>Polystomatidae</taxon>
        <taxon>Protopolystoma</taxon>
    </lineage>
</organism>
<dbReference type="AlphaFoldDB" id="A0A448XRP2"/>
<name>A0A448XRP2_9PLAT</name>
<keyword evidence="2" id="KW-1185">Reference proteome</keyword>
<evidence type="ECO:0000313" key="1">
    <source>
        <dbReference type="EMBL" id="VEL43294.1"/>
    </source>
</evidence>
<comment type="caution">
    <text evidence="1">The sequence shown here is derived from an EMBL/GenBank/DDBJ whole genome shotgun (WGS) entry which is preliminary data.</text>
</comment>
<dbReference type="EMBL" id="CAAALY010280230">
    <property type="protein sequence ID" value="VEL43294.1"/>
    <property type="molecule type" value="Genomic_DNA"/>
</dbReference>
<protein>
    <submittedName>
        <fullName evidence="1">Uncharacterized protein</fullName>
    </submittedName>
</protein>
<dbReference type="PROSITE" id="PS51257">
    <property type="entry name" value="PROKAR_LIPOPROTEIN"/>
    <property type="match status" value="1"/>
</dbReference>
<sequence>MTLKLTFGQPMSRPRRLVAPVLVLLCLMTSCTLSVVRMVSLV</sequence>
<accession>A0A448XRP2</accession>
<dbReference type="Proteomes" id="UP000784294">
    <property type="component" value="Unassembled WGS sequence"/>
</dbReference>
<evidence type="ECO:0000313" key="2">
    <source>
        <dbReference type="Proteomes" id="UP000784294"/>
    </source>
</evidence>